<keyword evidence="4 7" id="KW-0472">Membrane</keyword>
<evidence type="ECO:0000256" key="3">
    <source>
        <dbReference type="ARBA" id="ARBA00022989"/>
    </source>
</evidence>
<dbReference type="Proteomes" id="UP000077154">
    <property type="component" value="Unassembled WGS sequence"/>
</dbReference>
<keyword evidence="3 7" id="KW-1133">Transmembrane helix</keyword>
<comment type="similarity">
    <text evidence="5">Belongs to the SAT4 family.</text>
</comment>
<protein>
    <recommendedName>
        <fullName evidence="8">Rhodopsin domain-containing protein</fullName>
    </recommendedName>
</protein>
<evidence type="ECO:0000256" key="5">
    <source>
        <dbReference type="ARBA" id="ARBA00038359"/>
    </source>
</evidence>
<organism evidence="9">
    <name type="scientific">Pseudogymnoascus destructans</name>
    <dbReference type="NCBI Taxonomy" id="655981"/>
    <lineage>
        <taxon>Eukaryota</taxon>
        <taxon>Fungi</taxon>
        <taxon>Dikarya</taxon>
        <taxon>Ascomycota</taxon>
        <taxon>Pezizomycotina</taxon>
        <taxon>Leotiomycetes</taxon>
        <taxon>Thelebolales</taxon>
        <taxon>Thelebolaceae</taxon>
        <taxon>Pseudogymnoascus</taxon>
    </lineage>
</organism>
<comment type="subcellular location">
    <subcellularLocation>
        <location evidence="1">Membrane</location>
        <topology evidence="1">Multi-pass membrane protein</topology>
    </subcellularLocation>
</comment>
<dbReference type="GO" id="GO:0016020">
    <property type="term" value="C:membrane"/>
    <property type="evidence" value="ECO:0007669"/>
    <property type="project" value="UniProtKB-SubCell"/>
</dbReference>
<evidence type="ECO:0000256" key="6">
    <source>
        <dbReference type="SAM" id="MobiDB-lite"/>
    </source>
</evidence>
<feature type="transmembrane region" description="Helical" evidence="7">
    <location>
        <begin position="42"/>
        <end position="66"/>
    </location>
</feature>
<feature type="transmembrane region" description="Helical" evidence="7">
    <location>
        <begin position="175"/>
        <end position="197"/>
    </location>
</feature>
<evidence type="ECO:0000256" key="2">
    <source>
        <dbReference type="ARBA" id="ARBA00022692"/>
    </source>
</evidence>
<feature type="domain" description="Rhodopsin" evidence="8">
    <location>
        <begin position="26"/>
        <end position="272"/>
    </location>
</feature>
<dbReference type="RefSeq" id="XP_024323491.1">
    <property type="nucleotide sequence ID" value="XM_024470165.1"/>
</dbReference>
<dbReference type="PANTHER" id="PTHR33048">
    <property type="entry name" value="PTH11-LIKE INTEGRAL MEMBRANE PROTEIN (AFU_ORTHOLOGUE AFUA_5G11245)"/>
    <property type="match status" value="1"/>
</dbReference>
<dbReference type="VEuPathDB" id="FungiDB:GMDG_02778"/>
<evidence type="ECO:0000313" key="9">
    <source>
        <dbReference type="EMBL" id="OAF58206.1"/>
    </source>
</evidence>
<evidence type="ECO:0000256" key="7">
    <source>
        <dbReference type="SAM" id="Phobius"/>
    </source>
</evidence>
<reference evidence="9" key="1">
    <citation type="submission" date="2016-03" db="EMBL/GenBank/DDBJ databases">
        <title>Updated assembly of Pseudogymnoascus destructans, the fungus causing white-nose syndrome of bats.</title>
        <authorList>
            <person name="Palmer J.M."/>
            <person name="Drees K.P."/>
            <person name="Foster J.T."/>
            <person name="Lindner D.L."/>
        </authorList>
    </citation>
    <scope>NUCLEOTIDE SEQUENCE [LARGE SCALE GENOMIC DNA]</scope>
    <source>
        <strain evidence="9">20631-21</strain>
    </source>
</reference>
<feature type="transmembrane region" description="Helical" evidence="7">
    <location>
        <begin position="249"/>
        <end position="267"/>
    </location>
</feature>
<feature type="transmembrane region" description="Helical" evidence="7">
    <location>
        <begin position="6"/>
        <end position="30"/>
    </location>
</feature>
<feature type="transmembrane region" description="Helical" evidence="7">
    <location>
        <begin position="131"/>
        <end position="155"/>
    </location>
</feature>
<proteinExistence type="inferred from homology"/>
<feature type="region of interest" description="Disordered" evidence="6">
    <location>
        <begin position="285"/>
        <end position="320"/>
    </location>
</feature>
<name>A0A177A7T8_9PEZI</name>
<dbReference type="GeneID" id="36289628"/>
<sequence length="353" mass="39975">MVETRVPLFLSVDILAPFLALAVVALRVGYRQAKNALTLSDYMICCAMITSLIHMVLDIIICAKFGYARHQNDLPPDLKGSYKTMIVFWLIQIFTKFPLMFSKLSLGLVYRDLFSTADIPVVRFCRIANHITMAIVVGFFTAATFVGIFACLPIHKSWYSNEPGHCVDTQIMFNYVTSSINILTSLALIAIPLPILLRTQNKRIEIKQLIGLVMLGLVDTAVSIIRLWMISGFYNVKKDFTYNAIPTHLVIVIEFNITIIAASLVVMRPCFQAMFNRVFTNSQYNSNNRSRQTHNQYSRSGYIMSDNSPTKKRINSEAASDDFPQTGIQKTVDIELSSRNISTEDILQPRNRF</sequence>
<dbReference type="PANTHER" id="PTHR33048:SF47">
    <property type="entry name" value="INTEGRAL MEMBRANE PROTEIN-RELATED"/>
    <property type="match status" value="1"/>
</dbReference>
<dbReference type="Pfam" id="PF20684">
    <property type="entry name" value="Fung_rhodopsin"/>
    <property type="match status" value="1"/>
</dbReference>
<feature type="transmembrane region" description="Helical" evidence="7">
    <location>
        <begin position="209"/>
        <end position="229"/>
    </location>
</feature>
<evidence type="ECO:0000259" key="8">
    <source>
        <dbReference type="Pfam" id="PF20684"/>
    </source>
</evidence>
<keyword evidence="2 7" id="KW-0812">Transmembrane</keyword>
<evidence type="ECO:0000256" key="4">
    <source>
        <dbReference type="ARBA" id="ARBA00023136"/>
    </source>
</evidence>
<dbReference type="InterPro" id="IPR052337">
    <property type="entry name" value="SAT4-like"/>
</dbReference>
<evidence type="ECO:0000256" key="1">
    <source>
        <dbReference type="ARBA" id="ARBA00004141"/>
    </source>
</evidence>
<dbReference type="InterPro" id="IPR049326">
    <property type="entry name" value="Rhodopsin_dom_fungi"/>
</dbReference>
<dbReference type="EMBL" id="KV441397">
    <property type="protein sequence ID" value="OAF58206.1"/>
    <property type="molecule type" value="Genomic_DNA"/>
</dbReference>
<accession>A0A177A7T8</accession>
<gene>
    <name evidence="9" type="ORF">VC83_06569</name>
</gene>
<dbReference type="AlphaFoldDB" id="A0A177A7T8"/>
<dbReference type="eggNOG" id="ENOG502SP3A">
    <property type="taxonomic scope" value="Eukaryota"/>
</dbReference>
<dbReference type="OrthoDB" id="3648173at2759"/>